<accession>A0A843UD85</accession>
<proteinExistence type="predicted"/>
<dbReference type="PROSITE" id="PS50011">
    <property type="entry name" value="PROTEIN_KINASE_DOM"/>
    <property type="match status" value="1"/>
</dbReference>
<evidence type="ECO:0000313" key="4">
    <source>
        <dbReference type="Proteomes" id="UP000652761"/>
    </source>
</evidence>
<dbReference type="EMBL" id="NMUH01000489">
    <property type="protein sequence ID" value="MQL80086.1"/>
    <property type="molecule type" value="Genomic_DNA"/>
</dbReference>
<feature type="compositionally biased region" description="Polar residues" evidence="1">
    <location>
        <begin position="32"/>
        <end position="45"/>
    </location>
</feature>
<dbReference type="InterPro" id="IPR008271">
    <property type="entry name" value="Ser/Thr_kinase_AS"/>
</dbReference>
<gene>
    <name evidence="3" type="ORF">Taro_012511</name>
</gene>
<dbReference type="GO" id="GO:0005524">
    <property type="term" value="F:ATP binding"/>
    <property type="evidence" value="ECO:0007669"/>
    <property type="project" value="InterPro"/>
</dbReference>
<protein>
    <recommendedName>
        <fullName evidence="2">Protein kinase domain-containing protein</fullName>
    </recommendedName>
</protein>
<evidence type="ECO:0000256" key="1">
    <source>
        <dbReference type="SAM" id="MobiDB-lite"/>
    </source>
</evidence>
<dbReference type="SUPFAM" id="SSF56112">
    <property type="entry name" value="Protein kinase-like (PK-like)"/>
    <property type="match status" value="1"/>
</dbReference>
<dbReference type="GO" id="GO:0004674">
    <property type="term" value="F:protein serine/threonine kinase activity"/>
    <property type="evidence" value="ECO:0007669"/>
    <property type="project" value="TreeGrafter"/>
</dbReference>
<dbReference type="AlphaFoldDB" id="A0A843UD85"/>
<feature type="domain" description="Protein kinase" evidence="2">
    <location>
        <begin position="5"/>
        <end position="312"/>
    </location>
</feature>
<dbReference type="PANTHER" id="PTHR44167:SF30">
    <property type="entry name" value="PHOSPHORYLASE KINASE"/>
    <property type="match status" value="1"/>
</dbReference>
<dbReference type="Gene3D" id="1.10.510.10">
    <property type="entry name" value="Transferase(Phosphotransferase) domain 1"/>
    <property type="match status" value="1"/>
</dbReference>
<dbReference type="Pfam" id="PF00069">
    <property type="entry name" value="Pkinase"/>
    <property type="match status" value="1"/>
</dbReference>
<keyword evidence="4" id="KW-1185">Reference proteome</keyword>
<sequence>MKDDGESMRKFDRGSYGEVWLAFRWNCSDESGGSNHSPTNLTNAASHLHSDEQKSRRHPNSSSKHNFTESGDDNYFILKRIMVERGNTAYLSGLREKYFGELFLNASISLDRNGEPGLLTTLSSGVEYDSSCLLGTVNTSSPMSTIPSNFRFARAVYEEGLNHIARFVESFESQSKEIWLVFQNEGLSLSKLIYTVEDKKLSSSNEGNHETANVQVLHPSAWWHWLRTTEAGQREMRNLIRQLLLALKSCHERDITHRDIKPENMIVCFQDVDTGECLREIPSGEKRYNIRMSFGDFGENGSCNAIESTNKL</sequence>
<dbReference type="InterPro" id="IPR011009">
    <property type="entry name" value="Kinase-like_dom_sf"/>
</dbReference>
<evidence type="ECO:0000259" key="2">
    <source>
        <dbReference type="PROSITE" id="PS50011"/>
    </source>
</evidence>
<dbReference type="GO" id="GO:0005634">
    <property type="term" value="C:nucleus"/>
    <property type="evidence" value="ECO:0007669"/>
    <property type="project" value="TreeGrafter"/>
</dbReference>
<comment type="caution">
    <text evidence="3">The sequence shown here is derived from an EMBL/GenBank/DDBJ whole genome shotgun (WGS) entry which is preliminary data.</text>
</comment>
<dbReference type="Proteomes" id="UP000652761">
    <property type="component" value="Unassembled WGS sequence"/>
</dbReference>
<name>A0A843UD85_COLES</name>
<dbReference type="OrthoDB" id="10264738at2759"/>
<dbReference type="PROSITE" id="PS00108">
    <property type="entry name" value="PROTEIN_KINASE_ST"/>
    <property type="match status" value="1"/>
</dbReference>
<dbReference type="PANTHER" id="PTHR44167">
    <property type="entry name" value="OVARIAN-SPECIFIC SERINE/THREONINE-PROTEIN KINASE LOK-RELATED"/>
    <property type="match status" value="1"/>
</dbReference>
<evidence type="ECO:0000313" key="3">
    <source>
        <dbReference type="EMBL" id="MQL80086.1"/>
    </source>
</evidence>
<organism evidence="3 4">
    <name type="scientific">Colocasia esculenta</name>
    <name type="common">Wild taro</name>
    <name type="synonym">Arum esculentum</name>
    <dbReference type="NCBI Taxonomy" id="4460"/>
    <lineage>
        <taxon>Eukaryota</taxon>
        <taxon>Viridiplantae</taxon>
        <taxon>Streptophyta</taxon>
        <taxon>Embryophyta</taxon>
        <taxon>Tracheophyta</taxon>
        <taxon>Spermatophyta</taxon>
        <taxon>Magnoliopsida</taxon>
        <taxon>Liliopsida</taxon>
        <taxon>Araceae</taxon>
        <taxon>Aroideae</taxon>
        <taxon>Colocasieae</taxon>
        <taxon>Colocasia</taxon>
    </lineage>
</organism>
<feature type="region of interest" description="Disordered" evidence="1">
    <location>
        <begin position="32"/>
        <end position="68"/>
    </location>
</feature>
<reference evidence="3" key="1">
    <citation type="submission" date="2017-07" db="EMBL/GenBank/DDBJ databases">
        <title>Taro Niue Genome Assembly and Annotation.</title>
        <authorList>
            <person name="Atibalentja N."/>
            <person name="Keating K."/>
            <person name="Fields C.J."/>
        </authorList>
    </citation>
    <scope>NUCLEOTIDE SEQUENCE</scope>
    <source>
        <strain evidence="3">Niue_2</strain>
        <tissue evidence="3">Leaf</tissue>
    </source>
</reference>
<dbReference type="InterPro" id="IPR000719">
    <property type="entry name" value="Prot_kinase_dom"/>
</dbReference>
<dbReference type="GO" id="GO:0044773">
    <property type="term" value="P:mitotic DNA damage checkpoint signaling"/>
    <property type="evidence" value="ECO:0007669"/>
    <property type="project" value="TreeGrafter"/>
</dbReference>